<sequence>MQCGTQTLTLPTIRCLSDPIRTLIVDPPFGLQRQSGSHANVILMPTLRLGHTVASSIVVTTGSLREPGVILPDFVSREFLNGALKAVEDHNHAAQAAPTTSTHVTSEEFGAFKSEGVKRRHDQDDDHHDHEGENAKGQRFSEAMGSEYVHVDTSGDNVDKDLK</sequence>
<evidence type="ECO:0000313" key="1">
    <source>
        <dbReference type="EMBL" id="KAI3735551.1"/>
    </source>
</evidence>
<reference evidence="2" key="1">
    <citation type="journal article" date="2022" name="Mol. Ecol. Resour.">
        <title>The genomes of chicory, endive, great burdock and yacon provide insights into Asteraceae palaeo-polyploidization history and plant inulin production.</title>
        <authorList>
            <person name="Fan W."/>
            <person name="Wang S."/>
            <person name="Wang H."/>
            <person name="Wang A."/>
            <person name="Jiang F."/>
            <person name="Liu H."/>
            <person name="Zhao H."/>
            <person name="Xu D."/>
            <person name="Zhang Y."/>
        </authorList>
    </citation>
    <scope>NUCLEOTIDE SEQUENCE [LARGE SCALE GENOMIC DNA]</scope>
    <source>
        <strain evidence="2">cv. Niubang</strain>
    </source>
</reference>
<comment type="caution">
    <text evidence="1">The sequence shown here is derived from an EMBL/GenBank/DDBJ whole genome shotgun (WGS) entry which is preliminary data.</text>
</comment>
<proteinExistence type="predicted"/>
<gene>
    <name evidence="1" type="ORF">L6452_15057</name>
</gene>
<name>A0ACB9CMU1_ARCLA</name>
<organism evidence="1 2">
    <name type="scientific">Arctium lappa</name>
    <name type="common">Greater burdock</name>
    <name type="synonym">Lappa major</name>
    <dbReference type="NCBI Taxonomy" id="4217"/>
    <lineage>
        <taxon>Eukaryota</taxon>
        <taxon>Viridiplantae</taxon>
        <taxon>Streptophyta</taxon>
        <taxon>Embryophyta</taxon>
        <taxon>Tracheophyta</taxon>
        <taxon>Spermatophyta</taxon>
        <taxon>Magnoliopsida</taxon>
        <taxon>eudicotyledons</taxon>
        <taxon>Gunneridae</taxon>
        <taxon>Pentapetalae</taxon>
        <taxon>asterids</taxon>
        <taxon>campanulids</taxon>
        <taxon>Asterales</taxon>
        <taxon>Asteraceae</taxon>
        <taxon>Carduoideae</taxon>
        <taxon>Cardueae</taxon>
        <taxon>Arctiinae</taxon>
        <taxon>Arctium</taxon>
    </lineage>
</organism>
<protein>
    <submittedName>
        <fullName evidence="1">Uncharacterized protein</fullName>
    </submittedName>
</protein>
<dbReference type="EMBL" id="CM042050">
    <property type="protein sequence ID" value="KAI3735551.1"/>
    <property type="molecule type" value="Genomic_DNA"/>
</dbReference>
<dbReference type="Proteomes" id="UP001055879">
    <property type="component" value="Linkage Group LG04"/>
</dbReference>
<evidence type="ECO:0000313" key="2">
    <source>
        <dbReference type="Proteomes" id="UP001055879"/>
    </source>
</evidence>
<accession>A0ACB9CMU1</accession>
<reference evidence="1 2" key="2">
    <citation type="journal article" date="2022" name="Mol. Ecol. Resour.">
        <title>The genomes of chicory, endive, great burdock and yacon provide insights into Asteraceae paleo-polyploidization history and plant inulin production.</title>
        <authorList>
            <person name="Fan W."/>
            <person name="Wang S."/>
            <person name="Wang H."/>
            <person name="Wang A."/>
            <person name="Jiang F."/>
            <person name="Liu H."/>
            <person name="Zhao H."/>
            <person name="Xu D."/>
            <person name="Zhang Y."/>
        </authorList>
    </citation>
    <scope>NUCLEOTIDE SEQUENCE [LARGE SCALE GENOMIC DNA]</scope>
    <source>
        <strain evidence="2">cv. Niubang</strain>
    </source>
</reference>
<keyword evidence="2" id="KW-1185">Reference proteome</keyword>